<keyword evidence="4" id="KW-1185">Reference proteome</keyword>
<feature type="compositionally biased region" description="Basic and acidic residues" evidence="1">
    <location>
        <begin position="256"/>
        <end position="267"/>
    </location>
</feature>
<dbReference type="Gene3D" id="1.10.287.110">
    <property type="entry name" value="DnaJ domain"/>
    <property type="match status" value="1"/>
</dbReference>
<dbReference type="SUPFAM" id="SSF46565">
    <property type="entry name" value="Chaperone J-domain"/>
    <property type="match status" value="1"/>
</dbReference>
<proteinExistence type="predicted"/>
<dbReference type="PANTHER" id="PTHR23172">
    <property type="entry name" value="AUXILIN/CYCLIN G-ASSOCIATED KINASE-RELATED"/>
    <property type="match status" value="1"/>
</dbReference>
<comment type="caution">
    <text evidence="3">The sequence shown here is derived from an EMBL/GenBank/DDBJ whole genome shotgun (WGS) entry which is preliminary data.</text>
</comment>
<feature type="compositionally biased region" description="Low complexity" evidence="1">
    <location>
        <begin position="44"/>
        <end position="54"/>
    </location>
</feature>
<dbReference type="PROSITE" id="PS50076">
    <property type="entry name" value="DNAJ_2"/>
    <property type="match status" value="1"/>
</dbReference>
<feature type="region of interest" description="Disordered" evidence="1">
    <location>
        <begin position="206"/>
        <end position="268"/>
    </location>
</feature>
<dbReference type="PANTHER" id="PTHR23172:SF19">
    <property type="entry name" value="J DOMAIN-CONTAINING PROTEIN"/>
    <property type="match status" value="1"/>
</dbReference>
<feature type="compositionally biased region" description="Polar residues" evidence="1">
    <location>
        <begin position="206"/>
        <end position="249"/>
    </location>
</feature>
<dbReference type="GO" id="GO:0072318">
    <property type="term" value="P:clathrin coat disassembly"/>
    <property type="evidence" value="ECO:0007669"/>
    <property type="project" value="TreeGrafter"/>
</dbReference>
<dbReference type="Pfam" id="PF00226">
    <property type="entry name" value="DnaJ"/>
    <property type="match status" value="1"/>
</dbReference>
<organism evidence="3 4">
    <name type="scientific">Oryctes borbonicus</name>
    <dbReference type="NCBI Taxonomy" id="1629725"/>
    <lineage>
        <taxon>Eukaryota</taxon>
        <taxon>Metazoa</taxon>
        <taxon>Ecdysozoa</taxon>
        <taxon>Arthropoda</taxon>
        <taxon>Hexapoda</taxon>
        <taxon>Insecta</taxon>
        <taxon>Pterygota</taxon>
        <taxon>Neoptera</taxon>
        <taxon>Endopterygota</taxon>
        <taxon>Coleoptera</taxon>
        <taxon>Polyphaga</taxon>
        <taxon>Scarabaeiformia</taxon>
        <taxon>Scarabaeidae</taxon>
        <taxon>Dynastinae</taxon>
        <taxon>Oryctes</taxon>
    </lineage>
</organism>
<feature type="non-terminal residue" evidence="3">
    <location>
        <position position="1"/>
    </location>
</feature>
<accession>A0A0T6BDQ5</accession>
<dbReference type="InterPro" id="IPR001623">
    <property type="entry name" value="DnaJ_domain"/>
</dbReference>
<dbReference type="FunFam" id="1.10.287.110:FF:000002">
    <property type="entry name" value="putative tyrosine-protein phosphatase auxilin isoform X2"/>
    <property type="match status" value="1"/>
</dbReference>
<dbReference type="EMBL" id="LJIG01001528">
    <property type="protein sequence ID" value="KRT85412.1"/>
    <property type="molecule type" value="Genomic_DNA"/>
</dbReference>
<feature type="compositionally biased region" description="Pro residues" evidence="1">
    <location>
        <begin position="19"/>
        <end position="28"/>
    </location>
</feature>
<feature type="region of interest" description="Disordered" evidence="1">
    <location>
        <begin position="1"/>
        <end position="54"/>
    </location>
</feature>
<evidence type="ECO:0000256" key="1">
    <source>
        <dbReference type="SAM" id="MobiDB-lite"/>
    </source>
</evidence>
<gene>
    <name evidence="3" type="ORF">AMK59_526</name>
</gene>
<dbReference type="Proteomes" id="UP000051574">
    <property type="component" value="Unassembled WGS sequence"/>
</dbReference>
<dbReference type="InterPro" id="IPR036869">
    <property type="entry name" value="J_dom_sf"/>
</dbReference>
<dbReference type="CDD" id="cd06257">
    <property type="entry name" value="DnaJ"/>
    <property type="match status" value="1"/>
</dbReference>
<name>A0A0T6BDQ5_9SCAR</name>
<protein>
    <submittedName>
        <fullName evidence="3">Chaperone</fullName>
    </submittedName>
</protein>
<dbReference type="GO" id="GO:0030276">
    <property type="term" value="F:clathrin binding"/>
    <property type="evidence" value="ECO:0007669"/>
    <property type="project" value="TreeGrafter"/>
</dbReference>
<evidence type="ECO:0000313" key="3">
    <source>
        <dbReference type="EMBL" id="KRT85412.1"/>
    </source>
</evidence>
<dbReference type="GO" id="GO:0031982">
    <property type="term" value="C:vesicle"/>
    <property type="evidence" value="ECO:0007669"/>
    <property type="project" value="TreeGrafter"/>
</dbReference>
<feature type="domain" description="J" evidence="2">
    <location>
        <begin position="353"/>
        <end position="420"/>
    </location>
</feature>
<dbReference type="GO" id="GO:0005737">
    <property type="term" value="C:cytoplasm"/>
    <property type="evidence" value="ECO:0007669"/>
    <property type="project" value="TreeGrafter"/>
</dbReference>
<reference evidence="3 4" key="1">
    <citation type="submission" date="2015-09" db="EMBL/GenBank/DDBJ databases">
        <title>Draft genome of the scarab beetle Oryctes borbonicus.</title>
        <authorList>
            <person name="Meyer J.M."/>
            <person name="Markov G.V."/>
            <person name="Baskaran P."/>
            <person name="Herrmann M."/>
            <person name="Sommer R.J."/>
            <person name="Roedelsperger C."/>
        </authorList>
    </citation>
    <scope>NUCLEOTIDE SEQUENCE [LARGE SCALE GENOMIC DNA]</scope>
    <source>
        <strain evidence="3">OB123</strain>
        <tissue evidence="3">Whole animal</tissue>
    </source>
</reference>
<dbReference type="GO" id="GO:0072583">
    <property type="term" value="P:clathrin-dependent endocytosis"/>
    <property type="evidence" value="ECO:0007669"/>
    <property type="project" value="TreeGrafter"/>
</dbReference>
<dbReference type="AlphaFoldDB" id="A0A0T6BDQ5"/>
<evidence type="ECO:0000313" key="4">
    <source>
        <dbReference type="Proteomes" id="UP000051574"/>
    </source>
</evidence>
<dbReference type="OrthoDB" id="1717591at2759"/>
<sequence length="420" mass="46369">SIEKDETVDNFVSKTPSRPQRPPPPPPKSIEKPKRPPAPPVSPVAPEFSSSPQTVQNIVNIEPNIEVEESDDVGVNLLEETVDFLNLNANAAHDDQTNITPKKSPSTNFDLLTDLSTSVDPLADVNVSSQSQNLFNTSSNGSNTNATLNSDDLFDPFGSNKMGSGWDALNLNTNNSFPSVTPKVEIPHQNHDLFSGLGNLNAAWSSHSTPNLSTSNNNGATYSPQRAPATTPQHAPTSNSQGGVKTTPQHFAKSPVDGRPDYSRSHFDSVFNKNDTKVKAKSEDVFGDLLGSQGYQFTAKRDNAPRTINEMRKEEIARDMDPDKLRIMEWTDGKKNNIRALLCTMHVVLWEGTKWNKCEMHQLVSPADVKKAYRKACLAVHPDKQVGTENENIAKLIFMELNNAWCDFENDANQQNMFSR</sequence>
<evidence type="ECO:0000259" key="2">
    <source>
        <dbReference type="PROSITE" id="PS50076"/>
    </source>
</evidence>